<dbReference type="AlphaFoldDB" id="A0A931LR81"/>
<proteinExistence type="predicted"/>
<feature type="domain" description="DUF374" evidence="2">
    <location>
        <begin position="62"/>
        <end position="128"/>
    </location>
</feature>
<comment type="caution">
    <text evidence="3">The sequence shown here is derived from an EMBL/GenBank/DDBJ whole genome shotgun (WGS) entry which is preliminary data.</text>
</comment>
<dbReference type="SUPFAM" id="SSF69593">
    <property type="entry name" value="Glycerol-3-phosphate (1)-acyltransferase"/>
    <property type="match status" value="1"/>
</dbReference>
<dbReference type="Pfam" id="PF04028">
    <property type="entry name" value="DUF374"/>
    <property type="match status" value="1"/>
</dbReference>
<evidence type="ECO:0000313" key="4">
    <source>
        <dbReference type="Proteomes" id="UP000727962"/>
    </source>
</evidence>
<protein>
    <submittedName>
        <fullName evidence="3">Lysophospholipid acyltransferase family protein</fullName>
    </submittedName>
</protein>
<evidence type="ECO:0000256" key="1">
    <source>
        <dbReference type="SAM" id="MobiDB-lite"/>
    </source>
</evidence>
<evidence type="ECO:0000313" key="3">
    <source>
        <dbReference type="EMBL" id="MBI1755897.1"/>
    </source>
</evidence>
<sequence>MAFVKAWWRRARPAVLSNVPYWMVRLLGSTWRIKMQSAEALDAPGGKIICGWHGRSLVAAVKWRGRGVWVIISQSRDGEIQSRVFRRLGFNVIRGSSGRGGVRAAVEGIRVLEAGGTMAITPDGPRGPSGVVQGGVMLMAQRSGAALIPVGISARPRFLAGSWDRFQVPWPFSRAVMRFGPPFRVPREASPADVEVLRQAFEAEIHRIQAEAEREAGHASLCLEPRPGAGGQPDGSPVP</sequence>
<gene>
    <name evidence="3" type="ORF">HYR64_02175</name>
</gene>
<keyword evidence="3" id="KW-0808">Transferase</keyword>
<evidence type="ECO:0000259" key="2">
    <source>
        <dbReference type="Pfam" id="PF04028"/>
    </source>
</evidence>
<organism evidence="3 4">
    <name type="scientific">Fimbriimonas ginsengisoli</name>
    <dbReference type="NCBI Taxonomy" id="1005039"/>
    <lineage>
        <taxon>Bacteria</taxon>
        <taxon>Bacillati</taxon>
        <taxon>Armatimonadota</taxon>
        <taxon>Fimbriimonadia</taxon>
        <taxon>Fimbriimonadales</taxon>
        <taxon>Fimbriimonadaceae</taxon>
        <taxon>Fimbriimonas</taxon>
    </lineage>
</organism>
<dbReference type="CDD" id="cd07983">
    <property type="entry name" value="LPLAT_DUF374-like"/>
    <property type="match status" value="1"/>
</dbReference>
<dbReference type="GO" id="GO:0016746">
    <property type="term" value="F:acyltransferase activity"/>
    <property type="evidence" value="ECO:0007669"/>
    <property type="project" value="UniProtKB-KW"/>
</dbReference>
<accession>A0A931LR81</accession>
<dbReference type="EMBL" id="JACOSL010000015">
    <property type="protein sequence ID" value="MBI1755897.1"/>
    <property type="molecule type" value="Genomic_DNA"/>
</dbReference>
<name>A0A931LR81_FIMGI</name>
<feature type="region of interest" description="Disordered" evidence="1">
    <location>
        <begin position="216"/>
        <end position="239"/>
    </location>
</feature>
<reference evidence="3" key="1">
    <citation type="submission" date="2020-07" db="EMBL/GenBank/DDBJ databases">
        <title>Huge and variable diversity of episymbiotic CPR bacteria and DPANN archaea in groundwater ecosystems.</title>
        <authorList>
            <person name="He C.Y."/>
            <person name="Keren R."/>
            <person name="Whittaker M."/>
            <person name="Farag I.F."/>
            <person name="Doudna J."/>
            <person name="Cate J.H.D."/>
            <person name="Banfield J.F."/>
        </authorList>
    </citation>
    <scope>NUCLEOTIDE SEQUENCE</scope>
    <source>
        <strain evidence="3">NC_groundwater_17_Pr7_B-0.1um_64_12</strain>
    </source>
</reference>
<dbReference type="InterPro" id="IPR007172">
    <property type="entry name" value="DUF374"/>
</dbReference>
<dbReference type="Proteomes" id="UP000727962">
    <property type="component" value="Unassembled WGS sequence"/>
</dbReference>
<keyword evidence="3" id="KW-0012">Acyltransferase</keyword>